<evidence type="ECO:0000256" key="1">
    <source>
        <dbReference type="SAM" id="MobiDB-lite"/>
    </source>
</evidence>
<reference evidence="2" key="1">
    <citation type="submission" date="2020-11" db="EMBL/GenBank/DDBJ databases">
        <authorList>
            <consortium name="DOE Joint Genome Institute"/>
            <person name="Ahrendt S."/>
            <person name="Riley R."/>
            <person name="Andreopoulos W."/>
            <person name="Labutti K."/>
            <person name="Pangilinan J."/>
            <person name="Ruiz-Duenas F.J."/>
            <person name="Barrasa J.M."/>
            <person name="Sanchez-Garcia M."/>
            <person name="Camarero S."/>
            <person name="Miyauchi S."/>
            <person name="Serrano A."/>
            <person name="Linde D."/>
            <person name="Babiker R."/>
            <person name="Drula E."/>
            <person name="Ayuso-Fernandez I."/>
            <person name="Pacheco R."/>
            <person name="Padilla G."/>
            <person name="Ferreira P."/>
            <person name="Barriuso J."/>
            <person name="Kellner H."/>
            <person name="Castanera R."/>
            <person name="Alfaro M."/>
            <person name="Ramirez L."/>
            <person name="Pisabarro A.G."/>
            <person name="Kuo A."/>
            <person name="Tritt A."/>
            <person name="Lipzen A."/>
            <person name="He G."/>
            <person name="Yan M."/>
            <person name="Ng V."/>
            <person name="Cullen D."/>
            <person name="Martin F."/>
            <person name="Rosso M.-N."/>
            <person name="Henrissat B."/>
            <person name="Hibbett D."/>
            <person name="Martinez A.T."/>
            <person name="Grigoriev I.V."/>
        </authorList>
    </citation>
    <scope>NUCLEOTIDE SEQUENCE</scope>
    <source>
        <strain evidence="2">AH 40177</strain>
    </source>
</reference>
<organism evidence="2 3">
    <name type="scientific">Rhodocollybia butyracea</name>
    <dbReference type="NCBI Taxonomy" id="206335"/>
    <lineage>
        <taxon>Eukaryota</taxon>
        <taxon>Fungi</taxon>
        <taxon>Dikarya</taxon>
        <taxon>Basidiomycota</taxon>
        <taxon>Agaricomycotina</taxon>
        <taxon>Agaricomycetes</taxon>
        <taxon>Agaricomycetidae</taxon>
        <taxon>Agaricales</taxon>
        <taxon>Marasmiineae</taxon>
        <taxon>Omphalotaceae</taxon>
        <taxon>Rhodocollybia</taxon>
    </lineage>
</organism>
<keyword evidence="3" id="KW-1185">Reference proteome</keyword>
<dbReference type="AlphaFoldDB" id="A0A9P5P5B2"/>
<dbReference type="OrthoDB" id="2634326at2759"/>
<evidence type="ECO:0000313" key="2">
    <source>
        <dbReference type="EMBL" id="KAF9026989.1"/>
    </source>
</evidence>
<feature type="compositionally biased region" description="Polar residues" evidence="1">
    <location>
        <begin position="419"/>
        <end position="438"/>
    </location>
</feature>
<feature type="region of interest" description="Disordered" evidence="1">
    <location>
        <begin position="407"/>
        <end position="469"/>
    </location>
</feature>
<sequence length="763" mass="86440">MSSIKTEFDKPSCGRKATQLLWTQGHTAGTMSSATQGRWLPAWKKRRRRKVVVAVDNEGEMEEKGHIIRSIKTSFLVLLFFSDLVSDKSYRWPCVKRSPSLVYVFQRVYSTYAMDTPIFKSHHGLIGREYPERKMFITSPNSYHLPDEIWGHQQVRLRRNYHYGEHDPLLMPQYLDPRVIYLSLIRLPDAEPPFHILWRRPEEDEFEVMDGFKLAELPIGRLQKEFVEALERAYHQLYHSVNDARPSSSSDTPATPSLRSDSKFKDYCGRIRFLLAHLTTAVLPFSEALMCSCVCQRNILEMDAYITWMLYVKPTWGEAHSWRKTKTRSVAGIPVWWARRLPVTPDVCVMTWHSETKPLPTMRSVIEKFTSFEDESPPHPVIWEGSLNSLEYYAAMSKHNRSIAFPASLFDDPQPDPPSATTSAQLETAVATGSSNTPVPLPGPVRTSRPCRQPQKPYPARAPRPASSLSRNKFEPLASPLMPPLVVNWTAAAARCLSWIRGAEAALLANLANEKTRRGFFVMYMKLASLLAYRVGFLDPAKAGLSNDDWRHILGLEVLGSKEGTKSNAARQKLINELQSLTSTSRGRVATPKVDLTKLKDVVPTWKGVAYPDTIPDETYTSILSNLTRNNFKSDVLMADFHLYDKTSATSHMAVDREREDGEVDGEVDDLAPSEGCTQREKLGGIEGFSAARMGFGSQDLTKRTAASYNLYRIMRGWRSPYNVIPSDVETAVQRLAPSQQPSVEEVDHAEYLVARRYILGIF</sequence>
<gene>
    <name evidence="2" type="ORF">BDP27DRAFT_1376103</name>
</gene>
<accession>A0A9P5P5B2</accession>
<dbReference type="Proteomes" id="UP000772434">
    <property type="component" value="Unassembled WGS sequence"/>
</dbReference>
<proteinExistence type="predicted"/>
<protein>
    <submittedName>
        <fullName evidence="2">Uncharacterized protein</fullName>
    </submittedName>
</protein>
<name>A0A9P5P5B2_9AGAR</name>
<comment type="caution">
    <text evidence="2">The sequence shown here is derived from an EMBL/GenBank/DDBJ whole genome shotgun (WGS) entry which is preliminary data.</text>
</comment>
<dbReference type="EMBL" id="JADNRY010000789">
    <property type="protein sequence ID" value="KAF9026989.1"/>
    <property type="molecule type" value="Genomic_DNA"/>
</dbReference>
<evidence type="ECO:0000313" key="3">
    <source>
        <dbReference type="Proteomes" id="UP000772434"/>
    </source>
</evidence>